<name>A0A8S4RCU8_9NEOP</name>
<dbReference type="OrthoDB" id="5403181at2759"/>
<reference evidence="1" key="1">
    <citation type="submission" date="2022-03" db="EMBL/GenBank/DDBJ databases">
        <authorList>
            <person name="Lindestad O."/>
        </authorList>
    </citation>
    <scope>NUCLEOTIDE SEQUENCE</scope>
</reference>
<keyword evidence="2" id="KW-1185">Reference proteome</keyword>
<dbReference type="EMBL" id="CAKXAJ010024914">
    <property type="protein sequence ID" value="CAH2232674.1"/>
    <property type="molecule type" value="Genomic_DNA"/>
</dbReference>
<dbReference type="AlphaFoldDB" id="A0A8S4RCU8"/>
<gene>
    <name evidence="1" type="primary">jg5299</name>
    <name evidence="1" type="ORF">PAEG_LOCUS10894</name>
</gene>
<evidence type="ECO:0000313" key="2">
    <source>
        <dbReference type="Proteomes" id="UP000838756"/>
    </source>
</evidence>
<dbReference type="Proteomes" id="UP000838756">
    <property type="component" value="Unassembled WGS sequence"/>
</dbReference>
<organism evidence="1 2">
    <name type="scientific">Pararge aegeria aegeria</name>
    <dbReference type="NCBI Taxonomy" id="348720"/>
    <lineage>
        <taxon>Eukaryota</taxon>
        <taxon>Metazoa</taxon>
        <taxon>Ecdysozoa</taxon>
        <taxon>Arthropoda</taxon>
        <taxon>Hexapoda</taxon>
        <taxon>Insecta</taxon>
        <taxon>Pterygota</taxon>
        <taxon>Neoptera</taxon>
        <taxon>Endopterygota</taxon>
        <taxon>Lepidoptera</taxon>
        <taxon>Glossata</taxon>
        <taxon>Ditrysia</taxon>
        <taxon>Papilionoidea</taxon>
        <taxon>Nymphalidae</taxon>
        <taxon>Satyrinae</taxon>
        <taxon>Satyrini</taxon>
        <taxon>Parargina</taxon>
        <taxon>Pararge</taxon>
    </lineage>
</organism>
<dbReference type="SUPFAM" id="SSF55961">
    <property type="entry name" value="Bet v1-like"/>
    <property type="match status" value="1"/>
</dbReference>
<comment type="caution">
    <text evidence="1">The sequence shown here is derived from an EMBL/GenBank/DDBJ whole genome shotgun (WGS) entry which is preliminary data.</text>
</comment>
<evidence type="ECO:0000313" key="1">
    <source>
        <dbReference type="EMBL" id="CAH2232674.1"/>
    </source>
</evidence>
<sequence length="80" mass="8856">MGGAGWTRAEARVADDSDFETLKNLLGTGDGWNLEYEKDGVKVWAENAAHGALRTVKVCFVAQMYSEPSTHNPRICRLKD</sequence>
<accession>A0A8S4RCU8</accession>
<protein>
    <submittedName>
        <fullName evidence="1">Jg5299 protein</fullName>
    </submittedName>
</protein>
<proteinExistence type="predicted"/>